<reference evidence="3" key="1">
    <citation type="submission" date="2025-08" db="UniProtKB">
        <authorList>
            <consortium name="Ensembl"/>
        </authorList>
    </citation>
    <scope>IDENTIFICATION</scope>
</reference>
<organism evidence="3 4">
    <name type="scientific">Xiphophorus couchianus</name>
    <name type="common">Monterrey platyfish</name>
    <dbReference type="NCBI Taxonomy" id="32473"/>
    <lineage>
        <taxon>Eukaryota</taxon>
        <taxon>Metazoa</taxon>
        <taxon>Chordata</taxon>
        <taxon>Craniata</taxon>
        <taxon>Vertebrata</taxon>
        <taxon>Euteleostomi</taxon>
        <taxon>Actinopterygii</taxon>
        <taxon>Neopterygii</taxon>
        <taxon>Teleostei</taxon>
        <taxon>Neoteleostei</taxon>
        <taxon>Acanthomorphata</taxon>
        <taxon>Ovalentaria</taxon>
        <taxon>Atherinomorphae</taxon>
        <taxon>Cyprinodontiformes</taxon>
        <taxon>Poeciliidae</taxon>
        <taxon>Poeciliinae</taxon>
        <taxon>Xiphophorus</taxon>
    </lineage>
</organism>
<dbReference type="GO" id="GO:0022829">
    <property type="term" value="F:wide pore channel activity"/>
    <property type="evidence" value="ECO:0007669"/>
    <property type="project" value="TreeGrafter"/>
</dbReference>
<reference evidence="3" key="2">
    <citation type="submission" date="2025-09" db="UniProtKB">
        <authorList>
            <consortium name="Ensembl"/>
        </authorList>
    </citation>
    <scope>IDENTIFICATION</scope>
</reference>
<dbReference type="PANTHER" id="PTHR15759">
    <property type="entry name" value="PANNEXIN"/>
    <property type="match status" value="1"/>
</dbReference>
<keyword evidence="2" id="KW-0472">Membrane</keyword>
<feature type="region of interest" description="Disordered" evidence="1">
    <location>
        <begin position="318"/>
        <end position="390"/>
    </location>
</feature>
<dbReference type="GO" id="GO:0007267">
    <property type="term" value="P:cell-cell signaling"/>
    <property type="evidence" value="ECO:0007669"/>
    <property type="project" value="TreeGrafter"/>
</dbReference>
<evidence type="ECO:0008006" key="5">
    <source>
        <dbReference type="Google" id="ProtNLM"/>
    </source>
</evidence>
<dbReference type="AlphaFoldDB" id="A0A3B5LXC9"/>
<evidence type="ECO:0000313" key="4">
    <source>
        <dbReference type="Proteomes" id="UP000261380"/>
    </source>
</evidence>
<dbReference type="GO" id="GO:0005886">
    <property type="term" value="C:plasma membrane"/>
    <property type="evidence" value="ECO:0007669"/>
    <property type="project" value="TreeGrafter"/>
</dbReference>
<accession>A0A3B5LXC9</accession>
<feature type="compositionally biased region" description="Basic and acidic residues" evidence="1">
    <location>
        <begin position="318"/>
        <end position="328"/>
    </location>
</feature>
<proteinExistence type="predicted"/>
<keyword evidence="2" id="KW-1133">Transmembrane helix</keyword>
<feature type="transmembrane region" description="Helical" evidence="2">
    <location>
        <begin position="199"/>
        <end position="226"/>
    </location>
</feature>
<dbReference type="Ensembl" id="ENSXCOT00000016782.1">
    <property type="protein sequence ID" value="ENSXCOP00000016568.1"/>
    <property type="gene ID" value="ENSXCOG00000012503.1"/>
</dbReference>
<dbReference type="STRING" id="32473.ENSXCOP00000016568"/>
<dbReference type="InterPro" id="IPR039099">
    <property type="entry name" value="Pannexin"/>
</dbReference>
<name>A0A3B5LXC9_9TELE</name>
<dbReference type="GO" id="GO:0032732">
    <property type="term" value="P:positive regulation of interleukin-1 production"/>
    <property type="evidence" value="ECO:0007669"/>
    <property type="project" value="InterPro"/>
</dbReference>
<feature type="compositionally biased region" description="Polar residues" evidence="1">
    <location>
        <begin position="348"/>
        <end position="357"/>
    </location>
</feature>
<evidence type="ECO:0000313" key="3">
    <source>
        <dbReference type="Ensembl" id="ENSXCOP00000016568.1"/>
    </source>
</evidence>
<keyword evidence="2" id="KW-0812">Transmembrane</keyword>
<protein>
    <recommendedName>
        <fullName evidence="5">Pannexin</fullName>
    </recommendedName>
</protein>
<dbReference type="GO" id="GO:0006812">
    <property type="term" value="P:monoatomic cation transport"/>
    <property type="evidence" value="ECO:0007669"/>
    <property type="project" value="InterPro"/>
</dbReference>
<keyword evidence="4" id="KW-1185">Reference proteome</keyword>
<sequence length="390" mass="43247">MIGGVAAERRLLVLSAAIQRYVPKLKTFSAFFPFSVSYCNRSPLTVPPRPSLQFFPYILLLVAVLMYSPALFWRFSAAPLLQSDLAFIMEELDRCYNRAVTLAKRLATSGLRTSDSDPTEGCFNYPLVEKFLMTKRCSRVLLSYYLLCRGLTLVTLLLACLYLGYYLHLASITDEFSCLLRVGILVNDTNIPEKVQCKLIAVGVFTLLSAVNLAMFIALIPVVIYASLRPLFCQGYALFLETYQSLPTVSVLPAPSGQWDDLSLYLLYLEENLSELKSYKYMKVLEMLKKRGECAGENFDTVGLLQTLCLVKMDTVDSKKAPDPEDKPPSGLASGSGPVANDDKPAKNNVSRPNNSKTETEMQELSPLLPGIDETGSKTGEGGTLRQRAM</sequence>
<feature type="transmembrane region" description="Helical" evidence="2">
    <location>
        <begin position="54"/>
        <end position="73"/>
    </location>
</feature>
<dbReference type="Proteomes" id="UP000261380">
    <property type="component" value="Unplaced"/>
</dbReference>
<feature type="transmembrane region" description="Helical" evidence="2">
    <location>
        <begin position="142"/>
        <end position="167"/>
    </location>
</feature>
<dbReference type="PANTHER" id="PTHR15759:SF5">
    <property type="entry name" value="PANNEXIN-1"/>
    <property type="match status" value="1"/>
</dbReference>
<dbReference type="GeneTree" id="ENSGT00940000153972"/>
<evidence type="ECO:0000256" key="1">
    <source>
        <dbReference type="SAM" id="MobiDB-lite"/>
    </source>
</evidence>
<evidence type="ECO:0000256" key="2">
    <source>
        <dbReference type="SAM" id="Phobius"/>
    </source>
</evidence>